<name>A0A250KIK8_9BACT</name>
<organism evidence="1 2">
    <name type="scientific">Prevotella melaninogenica</name>
    <dbReference type="NCBI Taxonomy" id="28132"/>
    <lineage>
        <taxon>Bacteria</taxon>
        <taxon>Pseudomonadati</taxon>
        <taxon>Bacteroidota</taxon>
        <taxon>Bacteroidia</taxon>
        <taxon>Bacteroidales</taxon>
        <taxon>Prevotellaceae</taxon>
        <taxon>Prevotella</taxon>
    </lineage>
</organism>
<reference evidence="1 2" key="1">
    <citation type="submission" date="2017-05" db="EMBL/GenBank/DDBJ databases">
        <title>whole genome sequence of Prevotella melaninogenica GAI 07411.</title>
        <authorList>
            <person name="Kondo Y."/>
            <person name="Hoshino T."/>
        </authorList>
    </citation>
    <scope>NUCLEOTIDE SEQUENCE [LARGE SCALE GENOMIC DNA]</scope>
    <source>
        <strain evidence="1 2">GAI 07411</strain>
    </source>
</reference>
<evidence type="ECO:0000313" key="1">
    <source>
        <dbReference type="EMBL" id="BBA29754.1"/>
    </source>
</evidence>
<proteinExistence type="predicted"/>
<dbReference type="EMBL" id="AP018050">
    <property type="protein sequence ID" value="BBA29754.1"/>
    <property type="molecule type" value="Genomic_DNA"/>
</dbReference>
<gene>
    <name evidence="1" type="ORF">PMEL_200277</name>
</gene>
<protein>
    <submittedName>
        <fullName evidence="1">Uncharacterized protein</fullName>
    </submittedName>
</protein>
<evidence type="ECO:0000313" key="2">
    <source>
        <dbReference type="Proteomes" id="UP000267517"/>
    </source>
</evidence>
<dbReference type="Proteomes" id="UP000267517">
    <property type="component" value="Chromosome II"/>
</dbReference>
<accession>A0A250KIK8</accession>
<sequence length="58" mass="6973">MQFRIISLRISQLLGICFYRSHLLPQYLFHFFNFAFEMNIKAFILSNTINEELSLELT</sequence>
<dbReference type="AlphaFoldDB" id="A0A250KIK8"/>